<gene>
    <name evidence="9" type="ORF">PYK22_01923</name>
</gene>
<dbReference type="GO" id="GO:0005886">
    <property type="term" value="C:plasma membrane"/>
    <property type="evidence" value="ECO:0007669"/>
    <property type="project" value="UniProtKB-SubCell"/>
</dbReference>
<reference evidence="9 10" key="2">
    <citation type="submission" date="2015-01" db="EMBL/GenBank/DDBJ databases">
        <title>Complete genome sequence of Pyrinomonas methylaliphatogenes type strain K22T.</title>
        <authorList>
            <person name="Lee K.C.Y."/>
            <person name="Power J.F."/>
            <person name="Dunfield P.F."/>
            <person name="Morgan X.C."/>
            <person name="Huttenhower C."/>
            <person name="Stott M.B."/>
        </authorList>
    </citation>
    <scope>NUCLEOTIDE SEQUENCE [LARGE SCALE GENOMIC DNA]</scope>
    <source>
        <strain evidence="9 10">K22</strain>
    </source>
</reference>
<dbReference type="InterPro" id="IPR013426">
    <property type="entry name" value="EpsH-like"/>
</dbReference>
<accession>A0A0B6X0I4</accession>
<feature type="transmembrane region" description="Helical" evidence="8">
    <location>
        <begin position="233"/>
        <end position="254"/>
    </location>
</feature>
<dbReference type="GO" id="GO:0008233">
    <property type="term" value="F:peptidase activity"/>
    <property type="evidence" value="ECO:0007669"/>
    <property type="project" value="UniProtKB-KW"/>
</dbReference>
<dbReference type="AlphaFoldDB" id="A0A0B6X0I4"/>
<dbReference type="RefSeq" id="WP_083437754.1">
    <property type="nucleotide sequence ID" value="NZ_CBXV010000006.1"/>
</dbReference>
<feature type="transmembrane region" description="Helical" evidence="8">
    <location>
        <begin position="12"/>
        <end position="29"/>
    </location>
</feature>
<dbReference type="EMBL" id="CBXV010000006">
    <property type="protein sequence ID" value="CDM65915.1"/>
    <property type="molecule type" value="Genomic_DNA"/>
</dbReference>
<evidence type="ECO:0000256" key="8">
    <source>
        <dbReference type="SAM" id="Phobius"/>
    </source>
</evidence>
<reference evidence="9 10" key="1">
    <citation type="submission" date="2013-12" db="EMBL/GenBank/DDBJ databases">
        <authorList>
            <person name="Stott M."/>
        </authorList>
    </citation>
    <scope>NUCLEOTIDE SEQUENCE [LARGE SCALE GENOMIC DNA]</scope>
    <source>
        <strain evidence="9 10">K22</strain>
    </source>
</reference>
<dbReference type="OrthoDB" id="9797363at2"/>
<feature type="transmembrane region" description="Helical" evidence="8">
    <location>
        <begin position="41"/>
        <end position="58"/>
    </location>
</feature>
<keyword evidence="10" id="KW-1185">Reference proteome</keyword>
<evidence type="ECO:0000256" key="7">
    <source>
        <dbReference type="ARBA" id="ARBA00023136"/>
    </source>
</evidence>
<proteinExistence type="predicted"/>
<dbReference type="NCBIfam" id="TIGR04178">
    <property type="entry name" value="exo_archaeo"/>
    <property type="match status" value="1"/>
</dbReference>
<evidence type="ECO:0000256" key="1">
    <source>
        <dbReference type="ARBA" id="ARBA00004651"/>
    </source>
</evidence>
<organism evidence="9 10">
    <name type="scientific">Pyrinomonas methylaliphatogenes</name>
    <dbReference type="NCBI Taxonomy" id="454194"/>
    <lineage>
        <taxon>Bacteria</taxon>
        <taxon>Pseudomonadati</taxon>
        <taxon>Acidobacteriota</taxon>
        <taxon>Blastocatellia</taxon>
        <taxon>Blastocatellales</taxon>
        <taxon>Pyrinomonadaceae</taxon>
        <taxon>Pyrinomonas</taxon>
    </lineage>
</organism>
<evidence type="ECO:0000256" key="6">
    <source>
        <dbReference type="ARBA" id="ARBA00022989"/>
    </source>
</evidence>
<feature type="transmembrane region" description="Helical" evidence="8">
    <location>
        <begin position="274"/>
        <end position="294"/>
    </location>
</feature>
<comment type="subcellular location">
    <subcellularLocation>
        <location evidence="1">Cell membrane</location>
        <topology evidence="1">Multi-pass membrane protein</topology>
    </subcellularLocation>
</comment>
<evidence type="ECO:0000256" key="4">
    <source>
        <dbReference type="ARBA" id="ARBA00022692"/>
    </source>
</evidence>
<dbReference type="STRING" id="454194.PYK22_01923"/>
<evidence type="ECO:0000256" key="2">
    <source>
        <dbReference type="ARBA" id="ARBA00022475"/>
    </source>
</evidence>
<protein>
    <submittedName>
        <fullName evidence="9">Eight transmembrane protein EpsH, putative exosortase</fullName>
    </submittedName>
</protein>
<keyword evidence="4 8" id="KW-0812">Transmembrane</keyword>
<name>A0A0B6X0I4_9BACT</name>
<feature type="transmembrane region" description="Helical" evidence="8">
    <location>
        <begin position="120"/>
        <end position="139"/>
    </location>
</feature>
<dbReference type="NCBIfam" id="TIGR02602">
    <property type="entry name" value="8TM_EpsH"/>
    <property type="match status" value="1"/>
</dbReference>
<dbReference type="Proteomes" id="UP000031518">
    <property type="component" value="Unassembled WGS sequence"/>
</dbReference>
<keyword evidence="2" id="KW-1003">Cell membrane</keyword>
<keyword evidence="7 8" id="KW-0472">Membrane</keyword>
<evidence type="ECO:0000256" key="3">
    <source>
        <dbReference type="ARBA" id="ARBA00022670"/>
    </source>
</evidence>
<keyword evidence="5" id="KW-0378">Hydrolase</keyword>
<evidence type="ECO:0000313" key="10">
    <source>
        <dbReference type="Proteomes" id="UP000031518"/>
    </source>
</evidence>
<keyword evidence="6 8" id="KW-1133">Transmembrane helix</keyword>
<dbReference type="InterPro" id="IPR026392">
    <property type="entry name" value="Exo/Archaeosortase_dom"/>
</dbReference>
<dbReference type="InterPro" id="IPR019127">
    <property type="entry name" value="Exosortase"/>
</dbReference>
<feature type="transmembrane region" description="Helical" evidence="8">
    <location>
        <begin position="194"/>
        <end position="212"/>
    </location>
</feature>
<evidence type="ECO:0000313" key="9">
    <source>
        <dbReference type="EMBL" id="CDM65915.1"/>
    </source>
</evidence>
<dbReference type="Pfam" id="PF09721">
    <property type="entry name" value="Exosortase_EpsH"/>
    <property type="match status" value="1"/>
</dbReference>
<feature type="transmembrane region" description="Helical" evidence="8">
    <location>
        <begin position="95"/>
        <end position="113"/>
    </location>
</feature>
<evidence type="ECO:0000256" key="5">
    <source>
        <dbReference type="ARBA" id="ARBA00022801"/>
    </source>
</evidence>
<keyword evidence="3" id="KW-0645">Protease</keyword>
<sequence length="333" mass="36817">MDSLTLLAKPMRAAIAAVAILFVYFTVLAKLARDWWTDENYSHGLLIPVIIAYILWEERRRLIEVERRPNVVLGGIGVVLALLALWAGVTGAELFVQRVSFVLLLASVVIYFWGFQLLRLLLIPLLLLLLAIPIPAIIFNQIAFPLQLFASRCAVWAMELFGIPVLREGNVIELLPRGALVTQKLEVVEACSGIRSLMTLVTLAVVFAYFTYPKENGALKGLARLRTYGFWRSLIIVVSALPIAIITNAARVSGTGILSYHYGTDVAEGFFHSFSGWVTYVVALTLLFAVGWVLDKASGLMHLRSARGRGKEVSGSSVQRWSVESESIGGRER</sequence>
<feature type="transmembrane region" description="Helical" evidence="8">
    <location>
        <begin position="70"/>
        <end position="89"/>
    </location>
</feature>
<dbReference type="GO" id="GO:0006508">
    <property type="term" value="P:proteolysis"/>
    <property type="evidence" value="ECO:0007669"/>
    <property type="project" value="UniProtKB-KW"/>
</dbReference>